<evidence type="ECO:0008006" key="4">
    <source>
        <dbReference type="Google" id="ProtNLM"/>
    </source>
</evidence>
<feature type="transmembrane region" description="Helical" evidence="1">
    <location>
        <begin position="34"/>
        <end position="55"/>
    </location>
</feature>
<dbReference type="Proteomes" id="UP000318578">
    <property type="component" value="Unassembled WGS sequence"/>
</dbReference>
<dbReference type="EMBL" id="VJZA01000004">
    <property type="protein sequence ID" value="TVT25034.1"/>
    <property type="molecule type" value="Genomic_DNA"/>
</dbReference>
<reference evidence="2 3" key="1">
    <citation type="submission" date="2019-07" db="EMBL/GenBank/DDBJ databases">
        <title>New species of Amycolatopsis and Streptomyces.</title>
        <authorList>
            <person name="Duangmal K."/>
            <person name="Teo W.F.A."/>
            <person name="Lipun K."/>
        </authorList>
    </citation>
    <scope>NUCLEOTIDE SEQUENCE [LARGE SCALE GENOMIC DNA]</scope>
    <source>
        <strain evidence="2 3">JCM 30562</strain>
    </source>
</reference>
<sequence>MYETGVRIGTALGTAIASALFFGTLAGTHGDCHAAVAVGLISPAVLVGLAFLIGLTDVIRPVHATATSREVGEVEIAG</sequence>
<organism evidence="2 3">
    <name type="scientific">Amycolatopsis acidiphila</name>
    <dbReference type="NCBI Taxonomy" id="715473"/>
    <lineage>
        <taxon>Bacteria</taxon>
        <taxon>Bacillati</taxon>
        <taxon>Actinomycetota</taxon>
        <taxon>Actinomycetes</taxon>
        <taxon>Pseudonocardiales</taxon>
        <taxon>Pseudonocardiaceae</taxon>
        <taxon>Amycolatopsis</taxon>
    </lineage>
</organism>
<keyword evidence="1" id="KW-0472">Membrane</keyword>
<evidence type="ECO:0000313" key="2">
    <source>
        <dbReference type="EMBL" id="TVT25034.1"/>
    </source>
</evidence>
<proteinExistence type="predicted"/>
<keyword evidence="3" id="KW-1185">Reference proteome</keyword>
<keyword evidence="1" id="KW-1133">Transmembrane helix</keyword>
<keyword evidence="1" id="KW-0812">Transmembrane</keyword>
<dbReference type="AlphaFoldDB" id="A0A558AL99"/>
<comment type="caution">
    <text evidence="2">The sequence shown here is derived from an EMBL/GenBank/DDBJ whole genome shotgun (WGS) entry which is preliminary data.</text>
</comment>
<accession>A0A558AL99</accession>
<name>A0A558AL99_9PSEU</name>
<gene>
    <name evidence="2" type="ORF">FNH06_04230</name>
</gene>
<evidence type="ECO:0000313" key="3">
    <source>
        <dbReference type="Proteomes" id="UP000318578"/>
    </source>
</evidence>
<evidence type="ECO:0000256" key="1">
    <source>
        <dbReference type="SAM" id="Phobius"/>
    </source>
</evidence>
<dbReference type="RefSeq" id="WP_144633851.1">
    <property type="nucleotide sequence ID" value="NZ_BNAX01000015.1"/>
</dbReference>
<protein>
    <recommendedName>
        <fullName evidence="4">MFS transporter</fullName>
    </recommendedName>
</protein>
<feature type="transmembrane region" description="Helical" evidence="1">
    <location>
        <begin position="6"/>
        <end position="27"/>
    </location>
</feature>